<dbReference type="Gene3D" id="1.10.530.10">
    <property type="match status" value="1"/>
</dbReference>
<evidence type="ECO:0000256" key="3">
    <source>
        <dbReference type="SAM" id="MobiDB-lite"/>
    </source>
</evidence>
<dbReference type="Pfam" id="PF13472">
    <property type="entry name" value="Lipase_GDSL_2"/>
    <property type="match status" value="1"/>
</dbReference>
<evidence type="ECO:0000259" key="6">
    <source>
        <dbReference type="Pfam" id="PF14040"/>
    </source>
</evidence>
<dbReference type="InterPro" id="IPR036514">
    <property type="entry name" value="SGNH_hydro_sf"/>
</dbReference>
<dbReference type="PANTHER" id="PTHR37981:SF1">
    <property type="entry name" value="SGNH HYDROLASE-TYPE ESTERASE DOMAIN-CONTAINING PROTEIN"/>
    <property type="match status" value="1"/>
</dbReference>
<dbReference type="SUPFAM" id="SSF53955">
    <property type="entry name" value="Lysozyme-like"/>
    <property type="match status" value="1"/>
</dbReference>
<dbReference type="Proteomes" id="UP000503011">
    <property type="component" value="Chromosome"/>
</dbReference>
<keyword evidence="4" id="KW-0732">Signal</keyword>
<name>A0A6F8YU45_9ACTN</name>
<dbReference type="GO" id="GO:0019433">
    <property type="term" value="P:triglyceride catabolic process"/>
    <property type="evidence" value="ECO:0007669"/>
    <property type="project" value="TreeGrafter"/>
</dbReference>
<dbReference type="KEGG" id="psuu:Psuf_069830"/>
<reference evidence="7 8" key="2">
    <citation type="submission" date="2020-03" db="EMBL/GenBank/DDBJ databases">
        <authorList>
            <person name="Ichikawa N."/>
            <person name="Kimura A."/>
            <person name="Kitahashi Y."/>
            <person name="Uohara A."/>
        </authorList>
    </citation>
    <scope>NUCLEOTIDE SEQUENCE [LARGE SCALE GENOMIC DNA]</scope>
    <source>
        <strain evidence="7 8">NBRC 105367</strain>
    </source>
</reference>
<evidence type="ECO:0000256" key="2">
    <source>
        <dbReference type="PIRSR" id="PIRSR637460-2"/>
    </source>
</evidence>
<dbReference type="InterPro" id="IPR029476">
    <property type="entry name" value="DNase_NucA_NucB"/>
</dbReference>
<evidence type="ECO:0000313" key="8">
    <source>
        <dbReference type="Proteomes" id="UP000503011"/>
    </source>
</evidence>
<feature type="active site" description="Nucleophile" evidence="1">
    <location>
        <position position="991"/>
    </location>
</feature>
<dbReference type="Gene3D" id="3.40.50.1110">
    <property type="entry name" value="SGNH hydrolase"/>
    <property type="match status" value="1"/>
</dbReference>
<feature type="domain" description="SGNH hydrolase-type esterase" evidence="5">
    <location>
        <begin position="987"/>
        <end position="1298"/>
    </location>
</feature>
<proteinExistence type="predicted"/>
<dbReference type="Pfam" id="PF14040">
    <property type="entry name" value="DNase_NucA_NucB"/>
    <property type="match status" value="1"/>
</dbReference>
<evidence type="ECO:0000313" key="7">
    <source>
        <dbReference type="EMBL" id="BCB89670.1"/>
    </source>
</evidence>
<evidence type="ECO:0000256" key="1">
    <source>
        <dbReference type="PIRSR" id="PIRSR637460-1"/>
    </source>
</evidence>
<dbReference type="PANTHER" id="PTHR37981">
    <property type="entry name" value="LIPASE 2"/>
    <property type="match status" value="1"/>
</dbReference>
<dbReference type="RefSeq" id="WP_173161637.1">
    <property type="nucleotide sequence ID" value="NZ_AP022871.1"/>
</dbReference>
<keyword evidence="2" id="KW-1015">Disulfide bond</keyword>
<dbReference type="CDD" id="cd01823">
    <property type="entry name" value="SEST_like"/>
    <property type="match status" value="1"/>
</dbReference>
<dbReference type="EMBL" id="AP022871">
    <property type="protein sequence ID" value="BCB89670.1"/>
    <property type="molecule type" value="Genomic_DNA"/>
</dbReference>
<feature type="disulfide bond" evidence="2">
    <location>
        <begin position="1017"/>
        <end position="1054"/>
    </location>
</feature>
<dbReference type="InterPro" id="IPR013830">
    <property type="entry name" value="SGNH_hydro"/>
</dbReference>
<reference evidence="7 8" key="1">
    <citation type="submission" date="2020-03" db="EMBL/GenBank/DDBJ databases">
        <title>Whole genome shotgun sequence of Phytohabitans suffuscus NBRC 105367.</title>
        <authorList>
            <person name="Komaki H."/>
            <person name="Tamura T."/>
        </authorList>
    </citation>
    <scope>NUCLEOTIDE SEQUENCE [LARGE SCALE GENOMIC DNA]</scope>
    <source>
        <strain evidence="7 8">NBRC 105367</strain>
    </source>
</reference>
<accession>A0A6F8YU45</accession>
<dbReference type="InterPro" id="IPR023346">
    <property type="entry name" value="Lysozyme-like_dom_sf"/>
</dbReference>
<feature type="active site" evidence="1">
    <location>
        <position position="1291"/>
    </location>
</feature>
<dbReference type="InterPro" id="IPR037460">
    <property type="entry name" value="SEST-like"/>
</dbReference>
<evidence type="ECO:0000259" key="5">
    <source>
        <dbReference type="Pfam" id="PF13472"/>
    </source>
</evidence>
<feature type="region of interest" description="Disordered" evidence="3">
    <location>
        <begin position="379"/>
        <end position="441"/>
    </location>
</feature>
<dbReference type="GO" id="GO:0004806">
    <property type="term" value="F:triacylglycerol lipase activity"/>
    <property type="evidence" value="ECO:0007669"/>
    <property type="project" value="TreeGrafter"/>
</dbReference>
<evidence type="ECO:0000256" key="4">
    <source>
        <dbReference type="SAM" id="SignalP"/>
    </source>
</evidence>
<protein>
    <submittedName>
        <fullName evidence="7">Uncharacterized protein</fullName>
    </submittedName>
</protein>
<feature type="signal peptide" evidence="4">
    <location>
        <begin position="1"/>
        <end position="27"/>
    </location>
</feature>
<gene>
    <name evidence="7" type="ORF">Psuf_069830</name>
</gene>
<dbReference type="SUPFAM" id="SSF52266">
    <property type="entry name" value="SGNH hydrolase"/>
    <property type="match status" value="1"/>
</dbReference>
<feature type="compositionally biased region" description="Low complexity" evidence="3">
    <location>
        <begin position="390"/>
        <end position="413"/>
    </location>
</feature>
<feature type="domain" description="Deoxyribonuclease NucA/NucB" evidence="6">
    <location>
        <begin position="1430"/>
        <end position="1490"/>
    </location>
</feature>
<organism evidence="7 8">
    <name type="scientific">Phytohabitans suffuscus</name>
    <dbReference type="NCBI Taxonomy" id="624315"/>
    <lineage>
        <taxon>Bacteria</taxon>
        <taxon>Bacillati</taxon>
        <taxon>Actinomycetota</taxon>
        <taxon>Actinomycetes</taxon>
        <taxon>Micromonosporales</taxon>
        <taxon>Micromonosporaceae</taxon>
    </lineage>
</organism>
<feature type="chain" id="PRO_5039077876" evidence="4">
    <location>
        <begin position="28"/>
        <end position="1531"/>
    </location>
</feature>
<sequence length="1531" mass="164201">MRLVRYVAAGLAALLVVSIVEVPAAVAAPTGPSTEPDPATVDGAGAGVAAGERDRVLGRGWRGSADRAWVVSGDAAGLHVLVADARDGYAWRTAATLVEPGFDADQWVGNACATGSGRRLAVAFAPRAFTNSGALFSRGAFTAVVDLQTGVVTRLPVLSTLAYYSPGCGTGETVVFTQAAGDDAARTRLVKVDAARGRTVARPVVLDGQVTSAVPVGSAVVAADRRRLVRVSDDGRRSTLARTRTVPFRVVAGRDGVTYLDRAGEEAFVDNVGVAGVPGTPATPRTLARGRLADLDLVGDAAGRAYVTGRTTWRGGGATALDVPKGAAVSTRGEAVLTSASWSGRADPRVGERSRRAVEVRMRMRATGQEVAFTVHPQQTPATVGGSGGAAPEAAPEAGPGAAPRAAAVPGSPTEAVEAERTCSVPRNDPRNQAMQPKPRQVEWAVDQAVRNVLTVSREANWKSLGMPAYTPQGLFPPLALSGGGDVPAQVMLGIAAQESNLWQATGRALPGVTANPLIGNFYGRDIYNDTSADDWDIHWDKADCGYGVMQVTDGMRQGGMDYQRQRAIALDFAANIAAGLQILQTKWNQTRAAGMTVNNGDPRYLENWFFALWAYNSGFHPDLGDDSPWGVGWANNPANPNYPANRDPFLDRTMADAARPQNWPYQEKVLGFAGHPIELPEAPNVLVAAFRPAIWNGGAVNGPINRSNVKPPVNLFCDISNNCLPGAQIQPDDPDVEDEPAGPCANQNAAGRYDLRCWYHRSVTWKPDCAQTCGYELLRFDPGYAYQADGTSYEPRCDAGGLPTGALIVDDIPDGVPSIRPGCGRFWSNAGTFGLTFAADGTGHYPSKVDFHQFGAGFGGHFYSGFTRGPNYYPDGAEAKLKVSGTWRLGRTLTGWMRIKVFVPDTGAWTGQARYDIDLGDGRRRYRVVNQAWQAHTWVDLGVFPVNGTPSVTLSTHTADGLGSDTIVFDAVAFVPAPRPSTVYVALGDSYSSGEGLKPYLPNTDYVRSTGTTNACHRSANGAYPGLVRRPGQTKTIAQEAAEGTASFAFLACSGAMTTNVTTDAYNDPPTPDDLAGHTDWGPAGDLGYRYSFNTEVPQVDQGYLDEETTLVTLTIGGNDVRFAEVIRSCVAALDPCYADTHKLTRDRGTVDPRALRVYEKKLIRQWLTEHLLAVYRAVHQRAPNAKIIVLGYPQLFGDRPETNTCVGLTMNEILFLNTLADLLNTVIAHAVADIHDEGADIRFVNVTQRWRDSHSNWACDNWTEPWTNGGIISCDSGIGRETPCRASYHPTLEGHRELADVVGLRLRGASSAAAVQQRILAYVATRTPDPNDSSGGLRWIVSPAQALEIAERCVDLTRVGGVLGDPCMTEPMLAVTTRDAGGAALNDAEAIERLPWWVHLNYTRSDTREEWVLPRDWFTQLPWRPNACADKPKNAGDQCDEYPFFSSEFGGAFDPIDGYDSESSSRLRWVPEPENRAEGNQVGAMYTACSVNSSLYSASGSVMTLGDPYLTIPVVDGAAVTKPFTFYVC</sequence>
<keyword evidence="8" id="KW-1185">Reference proteome</keyword>
<feature type="disulfide bond" evidence="2">
    <location>
        <begin position="1207"/>
        <end position="1261"/>
    </location>
</feature>